<dbReference type="SUPFAM" id="SSF48576">
    <property type="entry name" value="Terpenoid synthases"/>
    <property type="match status" value="1"/>
</dbReference>
<dbReference type="OrthoDB" id="6486656at2759"/>
<dbReference type="Pfam" id="PF19086">
    <property type="entry name" value="Terpene_syn_C_2"/>
    <property type="match status" value="1"/>
</dbReference>
<keyword evidence="4" id="KW-0378">Hydrolase</keyword>
<evidence type="ECO:0000256" key="3">
    <source>
        <dbReference type="ARBA" id="ARBA00022723"/>
    </source>
</evidence>
<evidence type="ECO:0000256" key="4">
    <source>
        <dbReference type="ARBA" id="ARBA00022801"/>
    </source>
</evidence>
<dbReference type="Gene3D" id="1.10.600.10">
    <property type="entry name" value="Farnesyl Diphosphate Synthase"/>
    <property type="match status" value="1"/>
</dbReference>
<comment type="caution">
    <text evidence="6">The sequence shown here is derived from an EMBL/GenBank/DDBJ whole genome shotgun (WGS) entry which is preliminary data.</text>
</comment>
<dbReference type="Gene3D" id="3.60.15.10">
    <property type="entry name" value="Ribonuclease Z/Hydroxyacylglutathione hydrolase-like"/>
    <property type="match status" value="1"/>
</dbReference>
<dbReference type="PANTHER" id="PTHR42978:SF2">
    <property type="entry name" value="102 KBASES UNSTABLE REGION: FROM 1 TO 119443"/>
    <property type="match status" value="1"/>
</dbReference>
<dbReference type="InterPro" id="IPR051013">
    <property type="entry name" value="MBL_superfamily_lactonases"/>
</dbReference>
<dbReference type="Proteomes" id="UP000184267">
    <property type="component" value="Unassembled WGS sequence"/>
</dbReference>
<dbReference type="AlphaFoldDB" id="A0A1M2W7V4"/>
<dbReference type="STRING" id="154538.A0A1M2W7V4"/>
<keyword evidence="3" id="KW-0479">Metal-binding</keyword>
<evidence type="ECO:0000256" key="5">
    <source>
        <dbReference type="ARBA" id="ARBA00022833"/>
    </source>
</evidence>
<name>A0A1M2W7V4_TRAPU</name>
<evidence type="ECO:0000256" key="2">
    <source>
        <dbReference type="ARBA" id="ARBA00007749"/>
    </source>
</evidence>
<keyword evidence="5" id="KW-0862">Zinc</keyword>
<organism evidence="6 7">
    <name type="scientific">Trametes pubescens</name>
    <name type="common">White-rot fungus</name>
    <dbReference type="NCBI Taxonomy" id="154538"/>
    <lineage>
        <taxon>Eukaryota</taxon>
        <taxon>Fungi</taxon>
        <taxon>Dikarya</taxon>
        <taxon>Basidiomycota</taxon>
        <taxon>Agaricomycotina</taxon>
        <taxon>Agaricomycetes</taxon>
        <taxon>Polyporales</taxon>
        <taxon>Polyporaceae</taxon>
        <taxon>Trametes</taxon>
    </lineage>
</organism>
<dbReference type="GO" id="GO:0046872">
    <property type="term" value="F:metal ion binding"/>
    <property type="evidence" value="ECO:0007669"/>
    <property type="project" value="UniProtKB-KW"/>
</dbReference>
<dbReference type="PANTHER" id="PTHR42978">
    <property type="entry name" value="QUORUM-QUENCHING LACTONASE YTNP-RELATED-RELATED"/>
    <property type="match status" value="1"/>
</dbReference>
<dbReference type="InterPro" id="IPR036866">
    <property type="entry name" value="RibonucZ/Hydroxyglut_hydro"/>
</dbReference>
<comment type="cofactor">
    <cofactor evidence="1">
        <name>Zn(2+)</name>
        <dbReference type="ChEBI" id="CHEBI:29105"/>
    </cofactor>
</comment>
<accession>A0A1M2W7V4</accession>
<gene>
    <name evidence="6" type="ORF">TRAPUB_14195</name>
</gene>
<evidence type="ECO:0000313" key="6">
    <source>
        <dbReference type="EMBL" id="OJT15913.1"/>
    </source>
</evidence>
<sequence length="464" mass="52136">MARWPWARRINPWYAEVYMEAETWFKSFAPFFPEKLVTFDRCKCVLLAALTYPDADKDILRSACDLMYLFYVFEEQTDESDAAHAQALADITIDALTHPEKPRPAGEPIVGEIAKQFWTRACVHATPSGMERFLDEFARFLFAVVEQSRDRDQARRRTAEEYFALRRYTVGTEACYPFAVLHVNLPPEVSQQPIFEDLRKCVTEIVILDNDLFSCRKELAAGDDMYNIIPLVMHEKHLDLDGAVAWLAVEHARRVDEFFVLWRKASLLKFGSDDVDEAVEIGRNHFDHVGDSRPYTNATFLAGAAAQTLIATGWPANPESGYSQDVAPDGRTRFLDPADWPPLGPFPHALNFYGDGSLYIINAPGHMLGHINVLARTSADGGWVYLVGDSAHDRRLLTGEAGIAVHPNLGCAHDDKGDAEGTIARIRTLVETHHRVRVILAHDSPFYKANKGGSAFWPGKIDSL</sequence>
<comment type="similarity">
    <text evidence="2">Belongs to the metallo-beta-lactamase superfamily.</text>
</comment>
<protein>
    <submittedName>
        <fullName evidence="6">Delta(6)-protoilludene synthase</fullName>
    </submittedName>
</protein>
<keyword evidence="7" id="KW-1185">Reference proteome</keyword>
<proteinExistence type="inferred from homology"/>
<evidence type="ECO:0000256" key="1">
    <source>
        <dbReference type="ARBA" id="ARBA00001947"/>
    </source>
</evidence>
<dbReference type="InterPro" id="IPR008949">
    <property type="entry name" value="Isoprenoid_synthase_dom_sf"/>
</dbReference>
<evidence type="ECO:0000313" key="7">
    <source>
        <dbReference type="Proteomes" id="UP000184267"/>
    </source>
</evidence>
<dbReference type="SUPFAM" id="SSF56281">
    <property type="entry name" value="Metallo-hydrolase/oxidoreductase"/>
    <property type="match status" value="1"/>
</dbReference>
<reference evidence="6 7" key="1">
    <citation type="submission" date="2016-10" db="EMBL/GenBank/DDBJ databases">
        <title>Genome sequence of the basidiomycete white-rot fungus Trametes pubescens.</title>
        <authorList>
            <person name="Makela M.R."/>
            <person name="Granchi Z."/>
            <person name="Peng M."/>
            <person name="De Vries R.P."/>
            <person name="Grigoriev I."/>
            <person name="Riley R."/>
            <person name="Hilden K."/>
        </authorList>
    </citation>
    <scope>NUCLEOTIDE SEQUENCE [LARGE SCALE GENOMIC DNA]</scope>
    <source>
        <strain evidence="6 7">FBCC735</strain>
    </source>
</reference>
<dbReference type="EMBL" id="MNAD01000084">
    <property type="protein sequence ID" value="OJT15913.1"/>
    <property type="molecule type" value="Genomic_DNA"/>
</dbReference>
<dbReference type="GO" id="GO:0016787">
    <property type="term" value="F:hydrolase activity"/>
    <property type="evidence" value="ECO:0007669"/>
    <property type="project" value="UniProtKB-KW"/>
</dbReference>